<dbReference type="InParanoid" id="A0A409WME1"/>
<name>A0A409WME1_9AGAR</name>
<protein>
    <recommendedName>
        <fullName evidence="3">Cytokinin riboside 5'-monophosphate phosphoribohydrolase</fullName>
    </recommendedName>
</protein>
<evidence type="ECO:0000313" key="1">
    <source>
        <dbReference type="EMBL" id="PPQ79580.1"/>
    </source>
</evidence>
<dbReference type="Proteomes" id="UP000284706">
    <property type="component" value="Unassembled WGS sequence"/>
</dbReference>
<dbReference type="GO" id="GO:0005829">
    <property type="term" value="C:cytosol"/>
    <property type="evidence" value="ECO:0007669"/>
    <property type="project" value="TreeGrafter"/>
</dbReference>
<organism evidence="1 2">
    <name type="scientific">Gymnopilus dilepis</name>
    <dbReference type="NCBI Taxonomy" id="231916"/>
    <lineage>
        <taxon>Eukaryota</taxon>
        <taxon>Fungi</taxon>
        <taxon>Dikarya</taxon>
        <taxon>Basidiomycota</taxon>
        <taxon>Agaricomycotina</taxon>
        <taxon>Agaricomycetes</taxon>
        <taxon>Agaricomycetidae</taxon>
        <taxon>Agaricales</taxon>
        <taxon>Agaricineae</taxon>
        <taxon>Hymenogastraceae</taxon>
        <taxon>Gymnopilus</taxon>
    </lineage>
</organism>
<dbReference type="GO" id="GO:0009691">
    <property type="term" value="P:cytokinin biosynthetic process"/>
    <property type="evidence" value="ECO:0007669"/>
    <property type="project" value="TreeGrafter"/>
</dbReference>
<dbReference type="PANTHER" id="PTHR31223">
    <property type="entry name" value="LOG FAMILY PROTEIN YJL055W"/>
    <property type="match status" value="1"/>
</dbReference>
<keyword evidence="2" id="KW-1185">Reference proteome</keyword>
<dbReference type="EMBL" id="NHYE01004998">
    <property type="protein sequence ID" value="PPQ79580.1"/>
    <property type="molecule type" value="Genomic_DNA"/>
</dbReference>
<evidence type="ECO:0000313" key="2">
    <source>
        <dbReference type="Proteomes" id="UP000284706"/>
    </source>
</evidence>
<gene>
    <name evidence="1" type="ORF">CVT26_015327</name>
</gene>
<comment type="caution">
    <text evidence="1">The sequence shown here is derived from an EMBL/GenBank/DDBJ whole genome shotgun (WGS) entry which is preliminary data.</text>
</comment>
<dbReference type="STRING" id="231916.A0A409WME1"/>
<reference evidence="1 2" key="1">
    <citation type="journal article" date="2018" name="Evol. Lett.">
        <title>Horizontal gene cluster transfer increased hallucinogenic mushroom diversity.</title>
        <authorList>
            <person name="Reynolds H.T."/>
            <person name="Vijayakumar V."/>
            <person name="Gluck-Thaler E."/>
            <person name="Korotkin H.B."/>
            <person name="Matheny P.B."/>
            <person name="Slot J.C."/>
        </authorList>
    </citation>
    <scope>NUCLEOTIDE SEQUENCE [LARGE SCALE GENOMIC DNA]</scope>
    <source>
        <strain evidence="1 2">SRW20</strain>
    </source>
</reference>
<dbReference type="Pfam" id="PF03641">
    <property type="entry name" value="Lysine_decarbox"/>
    <property type="match status" value="2"/>
</dbReference>
<feature type="non-terminal residue" evidence="1">
    <location>
        <position position="1"/>
    </location>
</feature>
<evidence type="ECO:0008006" key="3">
    <source>
        <dbReference type="Google" id="ProtNLM"/>
    </source>
</evidence>
<dbReference type="InterPro" id="IPR031100">
    <property type="entry name" value="LOG_fam"/>
</dbReference>
<proteinExistence type="predicted"/>
<dbReference type="PANTHER" id="PTHR31223:SF70">
    <property type="entry name" value="LOG FAMILY PROTEIN YJL055W"/>
    <property type="match status" value="1"/>
</dbReference>
<dbReference type="GO" id="GO:0016799">
    <property type="term" value="F:hydrolase activity, hydrolyzing N-glycosyl compounds"/>
    <property type="evidence" value="ECO:0007669"/>
    <property type="project" value="TreeGrafter"/>
</dbReference>
<dbReference type="AlphaFoldDB" id="A0A409WME1"/>
<sequence>RLSAQIPLLLFTVAHHQVDKRLLQLLPDSEYKRDNSLRVYAALGSALAAAGRPLIYGGGSKGIMGIVSASALDGGGRVIGVIPNAMLAQIGGEVEKVGVDTESNLTRVSRRNVEIVSPFSSHLRIEDTDFEVGVSTCRRFIAVDSMHERKVEMAKRARGFVGLPGGFGTFEEITRLLTILIFDCEWDRFWKSSLGLSLESMTNEDHHLTKPNSKAVVLMNVLSFWEPLRTLIKQSIDAGFIKPESERLVIFVDGPAEAEMHHSFDWGQAAINALDSWQTGRVNPLFHWGDRMDRT</sequence>
<dbReference type="Gene3D" id="3.40.50.450">
    <property type="match status" value="1"/>
</dbReference>
<accession>A0A409WME1</accession>
<dbReference type="OrthoDB" id="414463at2759"/>
<dbReference type="SUPFAM" id="SSF102405">
    <property type="entry name" value="MCP/YpsA-like"/>
    <property type="match status" value="1"/>
</dbReference>